<dbReference type="Gene3D" id="3.40.50.1240">
    <property type="entry name" value="Phosphoglycerate mutase-like"/>
    <property type="match status" value="1"/>
</dbReference>
<dbReference type="AlphaFoldDB" id="A0A7W9YLR2"/>
<protein>
    <submittedName>
        <fullName evidence="1">Putative phosphoglycerate mutase</fullName>
        <ecNumber evidence="1">5.4.2.12</ecNumber>
    </submittedName>
</protein>
<comment type="caution">
    <text evidence="1">The sequence shown here is derived from an EMBL/GenBank/DDBJ whole genome shotgun (WGS) entry which is preliminary data.</text>
</comment>
<dbReference type="EMBL" id="JACHDS010000001">
    <property type="protein sequence ID" value="MBB6174493.1"/>
    <property type="molecule type" value="Genomic_DNA"/>
</dbReference>
<evidence type="ECO:0000313" key="1">
    <source>
        <dbReference type="EMBL" id="MBB6174493.1"/>
    </source>
</evidence>
<evidence type="ECO:0000313" key="2">
    <source>
        <dbReference type="Proteomes" id="UP000546642"/>
    </source>
</evidence>
<dbReference type="InterPro" id="IPR013078">
    <property type="entry name" value="His_Pase_superF_clade-1"/>
</dbReference>
<dbReference type="EC" id="5.4.2.12" evidence="1"/>
<reference evidence="1 2" key="1">
    <citation type="submission" date="2020-08" db="EMBL/GenBank/DDBJ databases">
        <title>Sequencing the genomes of 1000 actinobacteria strains.</title>
        <authorList>
            <person name="Klenk H.-P."/>
        </authorList>
    </citation>
    <scope>NUCLEOTIDE SEQUENCE [LARGE SCALE GENOMIC DNA]</scope>
    <source>
        <strain evidence="1 2">DSM 46659</strain>
    </source>
</reference>
<keyword evidence="2" id="KW-1185">Reference proteome</keyword>
<dbReference type="SUPFAM" id="SSF53254">
    <property type="entry name" value="Phosphoglycerate mutase-like"/>
    <property type="match status" value="1"/>
</dbReference>
<name>A0A7W9YLR2_9ACTN</name>
<dbReference type="Proteomes" id="UP000546642">
    <property type="component" value="Unassembled WGS sequence"/>
</dbReference>
<gene>
    <name evidence="1" type="ORF">HNR23_004553</name>
</gene>
<dbReference type="Pfam" id="PF00300">
    <property type="entry name" value="His_Phos_1"/>
    <property type="match status" value="1"/>
</dbReference>
<dbReference type="SMART" id="SM00855">
    <property type="entry name" value="PGAM"/>
    <property type="match status" value="1"/>
</dbReference>
<sequence length="233" mass="25405">MTTLVIRHGRTPYSARYLVNGDPSAPVLLDEEGLRSTAALRGRLAPRRFSSYASSTFPRTRQTIQLLTGSQSGHRDARLNELDYGRFEGGPFATYARWLLANGPWAVPPGAAESQRDGMLRMLGGLRGQLHTPGPRLIVAHGLLVSLLSWHRAHAARAERIPLFLPEAPYAEPIVATDDEITEVTKDLARRLGAEPRCWRGPGDAAISSEDDSTVLALFGPVSVSLEENESDA</sequence>
<organism evidence="1 2">
    <name type="scientific">Nocardiopsis mwathae</name>
    <dbReference type="NCBI Taxonomy" id="1472723"/>
    <lineage>
        <taxon>Bacteria</taxon>
        <taxon>Bacillati</taxon>
        <taxon>Actinomycetota</taxon>
        <taxon>Actinomycetes</taxon>
        <taxon>Streptosporangiales</taxon>
        <taxon>Nocardiopsidaceae</taxon>
        <taxon>Nocardiopsis</taxon>
    </lineage>
</organism>
<dbReference type="GO" id="GO:0004619">
    <property type="term" value="F:phosphoglycerate mutase activity"/>
    <property type="evidence" value="ECO:0007669"/>
    <property type="project" value="UniProtKB-EC"/>
</dbReference>
<dbReference type="RefSeq" id="WP_184078554.1">
    <property type="nucleotide sequence ID" value="NZ_JACHDS010000001.1"/>
</dbReference>
<accession>A0A7W9YLR2</accession>
<dbReference type="InterPro" id="IPR029033">
    <property type="entry name" value="His_PPase_superfam"/>
</dbReference>
<keyword evidence="1" id="KW-0413">Isomerase</keyword>
<proteinExistence type="predicted"/>